<dbReference type="EMBL" id="CABWKZ010000039">
    <property type="protein sequence ID" value="VXA57478.1"/>
    <property type="molecule type" value="Genomic_DNA"/>
</dbReference>
<dbReference type="Proteomes" id="UP000013034">
    <property type="component" value="Unassembled WGS sequence"/>
</dbReference>
<dbReference type="EMBL" id="APOI01000018">
    <property type="protein sequence ID" value="ENU23155.1"/>
    <property type="molecule type" value="Genomic_DNA"/>
</dbReference>
<dbReference type="Gene3D" id="3.10.450.50">
    <property type="match status" value="1"/>
</dbReference>
<dbReference type="SUPFAM" id="SSF54427">
    <property type="entry name" value="NTF2-like"/>
    <property type="match status" value="1"/>
</dbReference>
<evidence type="ECO:0000313" key="3">
    <source>
        <dbReference type="EMBL" id="VXA57478.1"/>
    </source>
</evidence>
<evidence type="ECO:0000313" key="6">
    <source>
        <dbReference type="Proteomes" id="UP000430404"/>
    </source>
</evidence>
<proteinExistence type="predicted"/>
<dbReference type="Proteomes" id="UP000233553">
    <property type="component" value="Unassembled WGS sequence"/>
</dbReference>
<evidence type="ECO:0000313" key="2">
    <source>
        <dbReference type="EMBL" id="PKF33761.1"/>
    </source>
</evidence>
<keyword evidence="4" id="KW-1185">Reference proteome</keyword>
<reference evidence="3 6" key="3">
    <citation type="submission" date="2019-10" db="EMBL/GenBank/DDBJ databases">
        <authorList>
            <person name="Karimi E."/>
        </authorList>
    </citation>
    <scope>NUCLEOTIDE SEQUENCE [LARGE SCALE GENOMIC DNA]</scope>
    <source>
        <strain evidence="3">Acinetobacter sp. 8BE</strain>
    </source>
</reference>
<evidence type="ECO:0000313" key="1">
    <source>
        <dbReference type="EMBL" id="ENU23155.1"/>
    </source>
</evidence>
<accession>A0A653K9P0</accession>
<dbReference type="InterPro" id="IPR032710">
    <property type="entry name" value="NTF2-like_dom_sf"/>
</dbReference>
<gene>
    <name evidence="3" type="ORF">ACI8B_440001</name>
    <name evidence="2" type="ORF">CW311_07885</name>
    <name evidence="1" type="ORF">F993_02303</name>
</gene>
<dbReference type="AlphaFoldDB" id="A0A2N0WF95"/>
<reference evidence="2 5" key="2">
    <citation type="submission" date="2017-12" db="EMBL/GenBank/DDBJ databases">
        <title>Draft Genome sequences of multiple microbial strains isolated from spacecraft associated surfaces.</title>
        <authorList>
            <person name="Seuylemezian A."/>
            <person name="Vaishampayan P."/>
            <person name="Venkateswaran K."/>
        </authorList>
    </citation>
    <scope>NUCLEOTIDE SEQUENCE [LARGE SCALE GENOMIC DNA]</scope>
    <source>
        <strain evidence="2 5">2P01AA</strain>
    </source>
</reference>
<organism evidence="2 5">
    <name type="scientific">Acinetobacter proteolyticus</name>
    <dbReference type="NCBI Taxonomy" id="1776741"/>
    <lineage>
        <taxon>Bacteria</taxon>
        <taxon>Pseudomonadati</taxon>
        <taxon>Pseudomonadota</taxon>
        <taxon>Gammaproteobacteria</taxon>
        <taxon>Moraxellales</taxon>
        <taxon>Moraxellaceae</taxon>
        <taxon>Acinetobacter</taxon>
    </lineage>
</organism>
<accession>A0A2N0WF95</accession>
<dbReference type="RefSeq" id="WP_004654875.1">
    <property type="nucleotide sequence ID" value="NZ_JBCNKA010000005.1"/>
</dbReference>
<protein>
    <submittedName>
        <fullName evidence="2">DUF4440 domain-containing protein</fullName>
    </submittedName>
</protein>
<evidence type="ECO:0000313" key="4">
    <source>
        <dbReference type="Proteomes" id="UP000013034"/>
    </source>
</evidence>
<evidence type="ECO:0000313" key="5">
    <source>
        <dbReference type="Proteomes" id="UP000233553"/>
    </source>
</evidence>
<sequence>MALIKEHAIESIHSMHVLIEKIFSGKHAEQDLALLIDYFADHFEMVGAAGKRISLEQVKGLFANNQGKMPDIQIEIYDEQILMQKEDAIVLTYTEKHTKDTGILIRRSCALIEEINGKMVWSYLQETFLP</sequence>
<dbReference type="Proteomes" id="UP000430404">
    <property type="component" value="Unassembled WGS sequence"/>
</dbReference>
<name>A0A2N0WF95_9GAMM</name>
<dbReference type="EMBL" id="PISJ01000012">
    <property type="protein sequence ID" value="PKF33761.1"/>
    <property type="molecule type" value="Genomic_DNA"/>
</dbReference>
<reference evidence="1 4" key="1">
    <citation type="submission" date="2013-02" db="EMBL/GenBank/DDBJ databases">
        <title>The Genome Sequence of Acinetobacter sp. NIPH 809.</title>
        <authorList>
            <consortium name="The Broad Institute Genome Sequencing Platform"/>
            <consortium name="The Broad Institute Genome Sequencing Center for Infectious Disease"/>
            <person name="Cerqueira G."/>
            <person name="Feldgarden M."/>
            <person name="Courvalin P."/>
            <person name="Perichon B."/>
            <person name="Grillot-Courvalin C."/>
            <person name="Clermont D."/>
            <person name="Rocha E."/>
            <person name="Yoon E.-J."/>
            <person name="Nemec A."/>
            <person name="Walker B."/>
            <person name="Young S.K."/>
            <person name="Zeng Q."/>
            <person name="Gargeya S."/>
            <person name="Fitzgerald M."/>
            <person name="Haas B."/>
            <person name="Abouelleil A."/>
            <person name="Alvarado L."/>
            <person name="Arachchi H.M."/>
            <person name="Berlin A.M."/>
            <person name="Chapman S.B."/>
            <person name="Dewar J."/>
            <person name="Goldberg J."/>
            <person name="Griggs A."/>
            <person name="Gujja S."/>
            <person name="Hansen M."/>
            <person name="Howarth C."/>
            <person name="Imamovic A."/>
            <person name="Larimer J."/>
            <person name="McCowan C."/>
            <person name="Murphy C."/>
            <person name="Neiman D."/>
            <person name="Pearson M."/>
            <person name="Priest M."/>
            <person name="Roberts A."/>
            <person name="Saif S."/>
            <person name="Shea T."/>
            <person name="Sisk P."/>
            <person name="Sykes S."/>
            <person name="Wortman J."/>
            <person name="Nusbaum C."/>
            <person name="Birren B."/>
        </authorList>
    </citation>
    <scope>NUCLEOTIDE SEQUENCE [LARGE SCALE GENOMIC DNA]</scope>
    <source>
        <strain evidence="1 4">NIPH 809</strain>
    </source>
</reference>